<gene>
    <name evidence="1" type="ORF">COLO4_12810</name>
</gene>
<dbReference type="EMBL" id="AWUE01014972">
    <property type="protein sequence ID" value="OMP00210.1"/>
    <property type="molecule type" value="Genomic_DNA"/>
</dbReference>
<proteinExistence type="predicted"/>
<accession>A0A1R3JZD1</accession>
<protein>
    <submittedName>
        <fullName evidence="1">Uncharacterized protein</fullName>
    </submittedName>
</protein>
<name>A0A1R3JZD1_9ROSI</name>
<comment type="caution">
    <text evidence="1">The sequence shown here is derived from an EMBL/GenBank/DDBJ whole genome shotgun (WGS) entry which is preliminary data.</text>
</comment>
<evidence type="ECO:0000313" key="2">
    <source>
        <dbReference type="Proteomes" id="UP000187203"/>
    </source>
</evidence>
<dbReference type="Proteomes" id="UP000187203">
    <property type="component" value="Unassembled WGS sequence"/>
</dbReference>
<keyword evidence="2" id="KW-1185">Reference proteome</keyword>
<reference evidence="2" key="1">
    <citation type="submission" date="2013-09" db="EMBL/GenBank/DDBJ databases">
        <title>Corchorus olitorius genome sequencing.</title>
        <authorList>
            <person name="Alam M."/>
            <person name="Haque M.S."/>
            <person name="Islam M.S."/>
            <person name="Emdad E.M."/>
            <person name="Islam M.M."/>
            <person name="Ahmed B."/>
            <person name="Halim A."/>
            <person name="Hossen Q.M.M."/>
            <person name="Hossain M.Z."/>
            <person name="Ahmed R."/>
            <person name="Khan M.M."/>
            <person name="Islam R."/>
            <person name="Rashid M.M."/>
            <person name="Khan S.A."/>
            <person name="Rahman M.S."/>
            <person name="Alam M."/>
            <person name="Yahiya A.S."/>
            <person name="Khan M.S."/>
            <person name="Azam M.S."/>
            <person name="Haque T."/>
            <person name="Lashkar M.Z.H."/>
            <person name="Akhand A.I."/>
            <person name="Morshed G."/>
            <person name="Roy S."/>
            <person name="Uddin K.S."/>
            <person name="Rabeya T."/>
            <person name="Hossain A.S."/>
            <person name="Chowdhury A."/>
            <person name="Snigdha A.R."/>
            <person name="Mortoza M.S."/>
            <person name="Matin S.A."/>
            <person name="Hoque S.M.E."/>
            <person name="Islam M.K."/>
            <person name="Roy D.K."/>
            <person name="Haider R."/>
            <person name="Moosa M.M."/>
            <person name="Elias S.M."/>
            <person name="Hasan A.M."/>
            <person name="Jahan S."/>
            <person name="Shafiuddin M."/>
            <person name="Mahmood N."/>
            <person name="Shommy N.S."/>
        </authorList>
    </citation>
    <scope>NUCLEOTIDE SEQUENCE [LARGE SCALE GENOMIC DNA]</scope>
    <source>
        <strain evidence="2">cv. O-4</strain>
    </source>
</reference>
<sequence>MVSCLAACSYLSRSFFNNQAVSVGHFYHLMRLEEFGLNGTHTR</sequence>
<evidence type="ECO:0000313" key="1">
    <source>
        <dbReference type="EMBL" id="OMP00210.1"/>
    </source>
</evidence>
<organism evidence="1 2">
    <name type="scientific">Corchorus olitorius</name>
    <dbReference type="NCBI Taxonomy" id="93759"/>
    <lineage>
        <taxon>Eukaryota</taxon>
        <taxon>Viridiplantae</taxon>
        <taxon>Streptophyta</taxon>
        <taxon>Embryophyta</taxon>
        <taxon>Tracheophyta</taxon>
        <taxon>Spermatophyta</taxon>
        <taxon>Magnoliopsida</taxon>
        <taxon>eudicotyledons</taxon>
        <taxon>Gunneridae</taxon>
        <taxon>Pentapetalae</taxon>
        <taxon>rosids</taxon>
        <taxon>malvids</taxon>
        <taxon>Malvales</taxon>
        <taxon>Malvaceae</taxon>
        <taxon>Grewioideae</taxon>
        <taxon>Apeibeae</taxon>
        <taxon>Corchorus</taxon>
    </lineage>
</organism>
<dbReference type="AlphaFoldDB" id="A0A1R3JZD1"/>